<reference evidence="1 2" key="1">
    <citation type="submission" date="2019-05" db="EMBL/GenBank/DDBJ databases">
        <title>Another draft genome of Portunus trituberculatus and its Hox gene families provides insights of decapod evolution.</title>
        <authorList>
            <person name="Jeong J.-H."/>
            <person name="Song I."/>
            <person name="Kim S."/>
            <person name="Choi T."/>
            <person name="Kim D."/>
            <person name="Ryu S."/>
            <person name="Kim W."/>
        </authorList>
    </citation>
    <scope>NUCLEOTIDE SEQUENCE [LARGE SCALE GENOMIC DNA]</scope>
    <source>
        <tissue evidence="1">Muscle</tissue>
    </source>
</reference>
<accession>A0A5B7GUZ7</accession>
<name>A0A5B7GUZ7_PORTR</name>
<protein>
    <submittedName>
        <fullName evidence="1">Uncharacterized protein</fullName>
    </submittedName>
</protein>
<evidence type="ECO:0000313" key="1">
    <source>
        <dbReference type="EMBL" id="MPC60768.1"/>
    </source>
</evidence>
<organism evidence="1 2">
    <name type="scientific">Portunus trituberculatus</name>
    <name type="common">Swimming crab</name>
    <name type="synonym">Neptunus trituberculatus</name>
    <dbReference type="NCBI Taxonomy" id="210409"/>
    <lineage>
        <taxon>Eukaryota</taxon>
        <taxon>Metazoa</taxon>
        <taxon>Ecdysozoa</taxon>
        <taxon>Arthropoda</taxon>
        <taxon>Crustacea</taxon>
        <taxon>Multicrustacea</taxon>
        <taxon>Malacostraca</taxon>
        <taxon>Eumalacostraca</taxon>
        <taxon>Eucarida</taxon>
        <taxon>Decapoda</taxon>
        <taxon>Pleocyemata</taxon>
        <taxon>Brachyura</taxon>
        <taxon>Eubrachyura</taxon>
        <taxon>Portunoidea</taxon>
        <taxon>Portunidae</taxon>
        <taxon>Portuninae</taxon>
        <taxon>Portunus</taxon>
    </lineage>
</organism>
<gene>
    <name evidence="1" type="ORF">E2C01_054823</name>
</gene>
<sequence length="67" mass="7531">MPRYHGCRPGGLWRRPKYSGSKNQYCRNNLGEYSGNLCAAGARTALWLLAGLCFPNDPQEDVSQQQE</sequence>
<comment type="caution">
    <text evidence="1">The sequence shown here is derived from an EMBL/GenBank/DDBJ whole genome shotgun (WGS) entry which is preliminary data.</text>
</comment>
<evidence type="ECO:0000313" key="2">
    <source>
        <dbReference type="Proteomes" id="UP000324222"/>
    </source>
</evidence>
<keyword evidence="2" id="KW-1185">Reference proteome</keyword>
<dbReference type="Proteomes" id="UP000324222">
    <property type="component" value="Unassembled WGS sequence"/>
</dbReference>
<dbReference type="AlphaFoldDB" id="A0A5B7GUZ7"/>
<proteinExistence type="predicted"/>
<dbReference type="EMBL" id="VSRR010017877">
    <property type="protein sequence ID" value="MPC60768.1"/>
    <property type="molecule type" value="Genomic_DNA"/>
</dbReference>